<dbReference type="Gene3D" id="3.40.50.1820">
    <property type="entry name" value="alpha/beta hydrolase"/>
    <property type="match status" value="1"/>
</dbReference>
<dbReference type="AlphaFoldDB" id="A0A848GGZ0"/>
<evidence type="ECO:0000313" key="2">
    <source>
        <dbReference type="EMBL" id="NML37724.1"/>
    </source>
</evidence>
<dbReference type="InterPro" id="IPR000073">
    <property type="entry name" value="AB_hydrolase_1"/>
</dbReference>
<evidence type="ECO:0000259" key="1">
    <source>
        <dbReference type="Pfam" id="PF00561"/>
    </source>
</evidence>
<reference evidence="2 3" key="1">
    <citation type="submission" date="2020-04" db="EMBL/GenBank/DDBJ databases">
        <title>Chitinophaga sp. G-6-1-13 sp. nov., isolated from soil.</title>
        <authorList>
            <person name="Dahal R.H."/>
            <person name="Chaudhary D.K."/>
        </authorList>
    </citation>
    <scope>NUCLEOTIDE SEQUENCE [LARGE SCALE GENOMIC DNA]</scope>
    <source>
        <strain evidence="2 3">G-6-1-13</strain>
    </source>
</reference>
<evidence type="ECO:0000313" key="3">
    <source>
        <dbReference type="Proteomes" id="UP000583266"/>
    </source>
</evidence>
<dbReference type="GO" id="GO:0016020">
    <property type="term" value="C:membrane"/>
    <property type="evidence" value="ECO:0007669"/>
    <property type="project" value="TreeGrafter"/>
</dbReference>
<protein>
    <submittedName>
        <fullName evidence="2">Alpha/beta hydrolase</fullName>
    </submittedName>
</protein>
<dbReference type="Proteomes" id="UP000583266">
    <property type="component" value="Unassembled WGS sequence"/>
</dbReference>
<keyword evidence="2" id="KW-0378">Hydrolase</keyword>
<dbReference type="PRINTS" id="PR00111">
    <property type="entry name" value="ABHYDROLASE"/>
</dbReference>
<comment type="caution">
    <text evidence="2">The sequence shown here is derived from an EMBL/GenBank/DDBJ whole genome shotgun (WGS) entry which is preliminary data.</text>
</comment>
<dbReference type="InterPro" id="IPR050266">
    <property type="entry name" value="AB_hydrolase_sf"/>
</dbReference>
<keyword evidence="3" id="KW-1185">Reference proteome</keyword>
<proteinExistence type="predicted"/>
<dbReference type="SUPFAM" id="SSF53474">
    <property type="entry name" value="alpha/beta-Hydrolases"/>
    <property type="match status" value="1"/>
</dbReference>
<dbReference type="Pfam" id="PF00561">
    <property type="entry name" value="Abhydrolase_1"/>
    <property type="match status" value="1"/>
</dbReference>
<dbReference type="PANTHER" id="PTHR43798:SF33">
    <property type="entry name" value="HYDROLASE, PUTATIVE (AFU_ORTHOLOGUE AFUA_2G14860)-RELATED"/>
    <property type="match status" value="1"/>
</dbReference>
<gene>
    <name evidence="2" type="ORF">HHL17_11015</name>
</gene>
<dbReference type="InterPro" id="IPR029058">
    <property type="entry name" value="AB_hydrolase_fold"/>
</dbReference>
<dbReference type="GO" id="GO:0016787">
    <property type="term" value="F:hydrolase activity"/>
    <property type="evidence" value="ECO:0007669"/>
    <property type="project" value="UniProtKB-KW"/>
</dbReference>
<feature type="domain" description="AB hydrolase-1" evidence="1">
    <location>
        <begin position="26"/>
        <end position="249"/>
    </location>
</feature>
<organism evidence="2 3">
    <name type="scientific">Chitinophaga fulva</name>
    <dbReference type="NCBI Taxonomy" id="2728842"/>
    <lineage>
        <taxon>Bacteria</taxon>
        <taxon>Pseudomonadati</taxon>
        <taxon>Bacteroidota</taxon>
        <taxon>Chitinophagia</taxon>
        <taxon>Chitinophagales</taxon>
        <taxon>Chitinophagaceae</taxon>
        <taxon>Chitinophaga</taxon>
    </lineage>
</organism>
<sequence>MTNWKTAVCEANNIQIHYTRTGGGKPPVILLHGLMTNGLCWTGLARTLAHDYDVIMPDARGHGQSSVPDYGYRYEDLANDVAGLIDALRLPAPVLIGHSMGGMTAAVVASRKPDLLRGVVLADPTFLSPQVQREVRDSNVADQHRQVLNLSLDELIAEARTRHPHRSPETWELFARARLQTSMAAFDVLTPPNPDYSQLVSKIDIPALLVLGDRGVVSMAVAETLQRLNPRLQVAQIPEAGHSLHMDQPERFAATVKTFLSSMDAFT</sequence>
<name>A0A848GGZ0_9BACT</name>
<dbReference type="EMBL" id="JABBGC010000001">
    <property type="protein sequence ID" value="NML37724.1"/>
    <property type="molecule type" value="Genomic_DNA"/>
</dbReference>
<dbReference type="RefSeq" id="WP_169224767.1">
    <property type="nucleotide sequence ID" value="NZ_JABBGC010000001.1"/>
</dbReference>
<accession>A0A848GGZ0</accession>
<dbReference type="PANTHER" id="PTHR43798">
    <property type="entry name" value="MONOACYLGLYCEROL LIPASE"/>
    <property type="match status" value="1"/>
</dbReference>